<dbReference type="OrthoDB" id="435575at2759"/>
<dbReference type="CDD" id="cd00833">
    <property type="entry name" value="PKS"/>
    <property type="match status" value="1"/>
</dbReference>
<dbReference type="InterPro" id="IPR020841">
    <property type="entry name" value="PKS_Beta-ketoAc_synthase_dom"/>
</dbReference>
<dbReference type="InterPro" id="IPR016039">
    <property type="entry name" value="Thiolase-like"/>
</dbReference>
<organism evidence="4 5">
    <name type="scientific">Polarella glacialis</name>
    <name type="common">Dinoflagellate</name>
    <dbReference type="NCBI Taxonomy" id="89957"/>
    <lineage>
        <taxon>Eukaryota</taxon>
        <taxon>Sar</taxon>
        <taxon>Alveolata</taxon>
        <taxon>Dinophyceae</taxon>
        <taxon>Suessiales</taxon>
        <taxon>Suessiaceae</taxon>
        <taxon>Polarella</taxon>
    </lineage>
</organism>
<evidence type="ECO:0000313" key="5">
    <source>
        <dbReference type="Proteomes" id="UP000654075"/>
    </source>
</evidence>
<reference evidence="4" key="1">
    <citation type="submission" date="2021-02" db="EMBL/GenBank/DDBJ databases">
        <authorList>
            <person name="Dougan E. K."/>
            <person name="Rhodes N."/>
            <person name="Thang M."/>
            <person name="Chan C."/>
        </authorList>
    </citation>
    <scope>NUCLEOTIDE SEQUENCE</scope>
</reference>
<sequence length="440" mass="47045">MGTEGPSETPAAQSGPDLKSVLAWAGLSEEAWTAIFTWLCGDVQPSLRLFGLLAADVVRRALEEAKVPLEPVREGPGYYRRLLSEKERSAAAQVWRAARQLQGHDDREPWPAEHRVSVAPPEQLGVLPSAFDVASSGHSRFLVPPTLTTGASTVTDLRKVAPVLPRSAARLLASTSSASSAAGVLVAKGISYSHGINSLRLIFSSGADCAATIPKSRWDHDLYFDFDAAAAPTSKAIYTKHAAIVDLPGAVDHAFFGISADEAARMDPMQRSCLKQGFRAVVDAKITRASLRNSHTGVYVGTMNYDYVMDVTGLHRDRGNMSLLASRLSHSLALRGPSIMLDTGCSASLVSADMAANHIRRHRVPMGLALGVNHLLHPLMFAIRCAGNLLSKIGRSQAFHTRADGYLVGEGCGAVVLGWASSASRTRPCWKASQAGMNKT</sequence>
<dbReference type="PANTHER" id="PTHR43775:SF37">
    <property type="entry name" value="SI:DKEY-61P9.11"/>
    <property type="match status" value="1"/>
</dbReference>
<dbReference type="AlphaFoldDB" id="A0A813ECQ7"/>
<evidence type="ECO:0000313" key="4">
    <source>
        <dbReference type="EMBL" id="CAE8598056.1"/>
    </source>
</evidence>
<keyword evidence="5" id="KW-1185">Reference proteome</keyword>
<accession>A0A813ECQ7</accession>
<dbReference type="SUPFAM" id="SSF53901">
    <property type="entry name" value="Thiolase-like"/>
    <property type="match status" value="1"/>
</dbReference>
<dbReference type="InterPro" id="IPR014030">
    <property type="entry name" value="Ketoacyl_synth_N"/>
</dbReference>
<evidence type="ECO:0000256" key="2">
    <source>
        <dbReference type="ARBA" id="ARBA00022553"/>
    </source>
</evidence>
<evidence type="ECO:0000259" key="3">
    <source>
        <dbReference type="PROSITE" id="PS52004"/>
    </source>
</evidence>
<dbReference type="InterPro" id="IPR050091">
    <property type="entry name" value="PKS_NRPS_Biosynth_Enz"/>
</dbReference>
<evidence type="ECO:0000256" key="1">
    <source>
        <dbReference type="ARBA" id="ARBA00022450"/>
    </source>
</evidence>
<dbReference type="PROSITE" id="PS52004">
    <property type="entry name" value="KS3_2"/>
    <property type="match status" value="1"/>
</dbReference>
<dbReference type="Gene3D" id="3.40.47.10">
    <property type="match status" value="1"/>
</dbReference>
<comment type="caution">
    <text evidence="4">The sequence shown here is derived from an EMBL/GenBank/DDBJ whole genome shotgun (WGS) entry which is preliminary data.</text>
</comment>
<dbReference type="GO" id="GO:0005737">
    <property type="term" value="C:cytoplasm"/>
    <property type="evidence" value="ECO:0007669"/>
    <property type="project" value="TreeGrafter"/>
</dbReference>
<dbReference type="Pfam" id="PF00109">
    <property type="entry name" value="ketoacyl-synt"/>
    <property type="match status" value="1"/>
</dbReference>
<keyword evidence="1" id="KW-0596">Phosphopantetheine</keyword>
<gene>
    <name evidence="4" type="ORF">PGLA1383_LOCUS16470</name>
</gene>
<dbReference type="GO" id="GO:0005886">
    <property type="term" value="C:plasma membrane"/>
    <property type="evidence" value="ECO:0007669"/>
    <property type="project" value="TreeGrafter"/>
</dbReference>
<dbReference type="EMBL" id="CAJNNV010009991">
    <property type="protein sequence ID" value="CAE8598056.1"/>
    <property type="molecule type" value="Genomic_DNA"/>
</dbReference>
<feature type="domain" description="Ketosynthase family 3 (KS3)" evidence="3">
    <location>
        <begin position="174"/>
        <end position="440"/>
    </location>
</feature>
<dbReference type="GO" id="GO:0006633">
    <property type="term" value="P:fatty acid biosynthetic process"/>
    <property type="evidence" value="ECO:0007669"/>
    <property type="project" value="TreeGrafter"/>
</dbReference>
<name>A0A813ECQ7_POLGL</name>
<keyword evidence="2" id="KW-0597">Phosphoprotein</keyword>
<protein>
    <recommendedName>
        <fullName evidence="3">Ketosynthase family 3 (KS3) domain-containing protein</fullName>
    </recommendedName>
</protein>
<dbReference type="PANTHER" id="PTHR43775">
    <property type="entry name" value="FATTY ACID SYNTHASE"/>
    <property type="match status" value="1"/>
</dbReference>
<dbReference type="SMART" id="SM00825">
    <property type="entry name" value="PKS_KS"/>
    <property type="match status" value="1"/>
</dbReference>
<proteinExistence type="predicted"/>
<dbReference type="Proteomes" id="UP000654075">
    <property type="component" value="Unassembled WGS sequence"/>
</dbReference>
<dbReference type="GO" id="GO:0004312">
    <property type="term" value="F:fatty acid synthase activity"/>
    <property type="evidence" value="ECO:0007669"/>
    <property type="project" value="TreeGrafter"/>
</dbReference>